<evidence type="ECO:0000313" key="4">
    <source>
        <dbReference type="Proteomes" id="UP000054735"/>
    </source>
</evidence>
<reference evidence="3 5" key="2">
    <citation type="submission" date="2018-06" db="EMBL/GenBank/DDBJ databases">
        <authorList>
            <consortium name="Pathogen Informatics"/>
            <person name="Doyle S."/>
        </authorList>
    </citation>
    <scope>NUCLEOTIDE SEQUENCE [LARGE SCALE GENOMIC DNA]</scope>
    <source>
        <strain evidence="3 5">NCTC12437</strain>
    </source>
</reference>
<dbReference type="Proteomes" id="UP000255066">
    <property type="component" value="Unassembled WGS sequence"/>
</dbReference>
<reference evidence="2 4" key="1">
    <citation type="submission" date="2015-11" db="EMBL/GenBank/DDBJ databases">
        <title>Genomic analysis of 38 Legionella species identifies large and diverse effector repertoires.</title>
        <authorList>
            <person name="Burstein D."/>
            <person name="Amaro F."/>
            <person name="Zusman T."/>
            <person name="Lifshitz Z."/>
            <person name="Cohen O."/>
            <person name="Gilbert J.A."/>
            <person name="Pupko T."/>
            <person name="Shuman H.A."/>
            <person name="Segal G."/>
        </authorList>
    </citation>
    <scope>NUCLEOTIDE SEQUENCE [LARGE SCALE GENOMIC DNA]</scope>
    <source>
        <strain evidence="2 4">CDC#1407-AL-14</strain>
    </source>
</reference>
<dbReference type="InterPro" id="IPR000792">
    <property type="entry name" value="Tscrpt_reg_LuxR_C"/>
</dbReference>
<dbReference type="SUPFAM" id="SSF46894">
    <property type="entry name" value="C-terminal effector domain of the bipartite response regulators"/>
    <property type="match status" value="1"/>
</dbReference>
<evidence type="ECO:0000313" key="5">
    <source>
        <dbReference type="Proteomes" id="UP000255066"/>
    </source>
</evidence>
<proteinExistence type="predicted"/>
<dbReference type="InterPro" id="IPR016032">
    <property type="entry name" value="Sig_transdc_resp-reg_C-effctor"/>
</dbReference>
<keyword evidence="4" id="KW-1185">Reference proteome</keyword>
<dbReference type="RefSeq" id="WP_058524637.1">
    <property type="nucleotide sequence ID" value="NZ_CAAAHV010000013.1"/>
</dbReference>
<gene>
    <name evidence="3" type="primary">citB</name>
    <name evidence="2" type="ORF">Lbir_2643</name>
    <name evidence="3" type="ORF">NCTC12437_01021</name>
</gene>
<feature type="domain" description="HTH luxR-type" evidence="1">
    <location>
        <begin position="197"/>
        <end position="262"/>
    </location>
</feature>
<evidence type="ECO:0000313" key="2">
    <source>
        <dbReference type="EMBL" id="KTC68041.1"/>
    </source>
</evidence>
<dbReference type="AlphaFoldDB" id="A0A378I935"/>
<accession>A0A378I935</accession>
<dbReference type="GO" id="GO:0006355">
    <property type="term" value="P:regulation of DNA-templated transcription"/>
    <property type="evidence" value="ECO:0007669"/>
    <property type="project" value="InterPro"/>
</dbReference>
<organism evidence="3 5">
    <name type="scientific">Legionella birminghamensis</name>
    <dbReference type="NCBI Taxonomy" id="28083"/>
    <lineage>
        <taxon>Bacteria</taxon>
        <taxon>Pseudomonadati</taxon>
        <taxon>Pseudomonadota</taxon>
        <taxon>Gammaproteobacteria</taxon>
        <taxon>Legionellales</taxon>
        <taxon>Legionellaceae</taxon>
        <taxon>Legionella</taxon>
    </lineage>
</organism>
<dbReference type="InterPro" id="IPR036388">
    <property type="entry name" value="WH-like_DNA-bd_sf"/>
</dbReference>
<dbReference type="Gene3D" id="1.10.10.10">
    <property type="entry name" value="Winged helix-like DNA-binding domain superfamily/Winged helix DNA-binding domain"/>
    <property type="match status" value="1"/>
</dbReference>
<dbReference type="PROSITE" id="PS00622">
    <property type="entry name" value="HTH_LUXR_1"/>
    <property type="match status" value="1"/>
</dbReference>
<dbReference type="Pfam" id="PF00196">
    <property type="entry name" value="GerE"/>
    <property type="match status" value="1"/>
</dbReference>
<dbReference type="PROSITE" id="PS50043">
    <property type="entry name" value="HTH_LUXR_2"/>
    <property type="match status" value="1"/>
</dbReference>
<dbReference type="CDD" id="cd06170">
    <property type="entry name" value="LuxR_C_like"/>
    <property type="match status" value="1"/>
</dbReference>
<protein>
    <submittedName>
        <fullName evidence="2 3">Response regulator containing a CheY-like receiver domain and an HTH DNA-binding domain</fullName>
    </submittedName>
</protein>
<dbReference type="EMBL" id="UGNW01000001">
    <property type="protein sequence ID" value="STX31250.1"/>
    <property type="molecule type" value="Genomic_DNA"/>
</dbReference>
<evidence type="ECO:0000259" key="1">
    <source>
        <dbReference type="PROSITE" id="PS50043"/>
    </source>
</evidence>
<name>A0A378I935_9GAMM</name>
<dbReference type="EMBL" id="LNXT01000048">
    <property type="protein sequence ID" value="KTC68041.1"/>
    <property type="molecule type" value="Genomic_DNA"/>
</dbReference>
<keyword evidence="3" id="KW-0238">DNA-binding</keyword>
<evidence type="ECO:0000313" key="3">
    <source>
        <dbReference type="EMBL" id="STX31250.1"/>
    </source>
</evidence>
<sequence>MNNIVHQLKNHPVFLETERLKKLCEPLQHLNISTFSHIRNYNNSNFSLLCNHPEFVLNYAEKEYYNADPCVQIKSEAIDFGEYIVWDMLDCRGLTAAMLKDSAEFNFKHVFTLVRQTADHADYFHFGTHLASIEVYQTYINNLDLLERFIEYFQMKVNEDECLALAYKNRLGFEKKDNLISLSKTSIPTCNRTLFLESLLQTPLSLREIECAQLLMTGRTTKEIAKALKLSPRTIEDKVESLKYKYRARNKQELIIRLLKGCP</sequence>
<dbReference type="PRINTS" id="PR00038">
    <property type="entry name" value="HTHLUXR"/>
</dbReference>
<dbReference type="SMART" id="SM00421">
    <property type="entry name" value="HTH_LUXR"/>
    <property type="match status" value="1"/>
</dbReference>
<dbReference type="GO" id="GO:0003677">
    <property type="term" value="F:DNA binding"/>
    <property type="evidence" value="ECO:0007669"/>
    <property type="project" value="UniProtKB-KW"/>
</dbReference>
<dbReference type="STRING" id="28083.Lbir_2643"/>
<dbReference type="Proteomes" id="UP000054735">
    <property type="component" value="Unassembled WGS sequence"/>
</dbReference>